<dbReference type="Proteomes" id="UP000606720">
    <property type="component" value="Unassembled WGS sequence"/>
</dbReference>
<organism evidence="1 2">
    <name type="scientific">Roseburia zhanii</name>
    <dbReference type="NCBI Taxonomy" id="2763064"/>
    <lineage>
        <taxon>Bacteria</taxon>
        <taxon>Bacillati</taxon>
        <taxon>Bacillota</taxon>
        <taxon>Clostridia</taxon>
        <taxon>Lachnospirales</taxon>
        <taxon>Lachnospiraceae</taxon>
        <taxon>Roseburia</taxon>
    </lineage>
</organism>
<keyword evidence="2" id="KW-1185">Reference proteome</keyword>
<dbReference type="EMBL" id="JACOPH010000001">
    <property type="protein sequence ID" value="MBC5713139.1"/>
    <property type="molecule type" value="Genomic_DNA"/>
</dbReference>
<protein>
    <submittedName>
        <fullName evidence="1">Uncharacterized protein</fullName>
    </submittedName>
</protein>
<gene>
    <name evidence="1" type="ORF">H8S17_02740</name>
</gene>
<evidence type="ECO:0000313" key="2">
    <source>
        <dbReference type="Proteomes" id="UP000606720"/>
    </source>
</evidence>
<dbReference type="AlphaFoldDB" id="A0A923RUE1"/>
<accession>A0A923RUE1</accession>
<sequence>MNKYLKTGGVLLICACAVGILWTSSHHKKDVLNGTQKADAAQATSFPKTYEKQVSDTFTIQADVIVPENFDPSNLHKTTAQIHKIDQEEWKKRFLESGTEYQEHEYEESNREEKRIKGMLYDKADGWQLAVSEQCGALWAAKMDKIINYLIWDYPVSDGYNRDAYPTQGDLSFAKRDDAYQIIAGELESLGIPMKNVEIERCYNLPYQTLAEQEQLAAERGELDADERRTDWSSEDDAYYYYIWQTEQELPVYPCGHIEDMDPENIRGGIECCYSKDGIDYLNVSYWMDFKQEEETLSLLSFEDIIKTVEEKYGDVINDRMMTLNTCRLFEAPIPQAEGSYEVVPVWICKIQDGNMSNPIYLPINAVTGQEVEELEYE</sequence>
<name>A0A923RUE1_9FIRM</name>
<reference evidence="1" key="1">
    <citation type="submission" date="2020-08" db="EMBL/GenBank/DDBJ databases">
        <title>Genome public.</title>
        <authorList>
            <person name="Liu C."/>
            <person name="Sun Q."/>
        </authorList>
    </citation>
    <scope>NUCLEOTIDE SEQUENCE</scope>
    <source>
        <strain evidence="1">BX1005</strain>
    </source>
</reference>
<comment type="caution">
    <text evidence="1">The sequence shown here is derived from an EMBL/GenBank/DDBJ whole genome shotgun (WGS) entry which is preliminary data.</text>
</comment>
<evidence type="ECO:0000313" key="1">
    <source>
        <dbReference type="EMBL" id="MBC5713139.1"/>
    </source>
</evidence>
<proteinExistence type="predicted"/>
<dbReference type="RefSeq" id="WP_186866121.1">
    <property type="nucleotide sequence ID" value="NZ_JACOPH010000001.1"/>
</dbReference>